<evidence type="ECO:0000313" key="3">
    <source>
        <dbReference type="EMBL" id="GAA1756873.1"/>
    </source>
</evidence>
<sequence length="497" mass="52553">MPDVSTLAPEPPVTGQLSDAGRPGPRRRRRAGAPAGISVTVVVPVRDPAAPLDALVRALGRQGLADDAYEVIFVLAPGDGECAARVGRIAQRVPQAHVMSDDPEAVPPAAARGDWILVHGEYGQLTAGALRRLLDGAARLGVAALLGGDGSYRRLGAPGQRRVVAADLPLVDGPGGVALLRRDFLARQRLAVPLGADALARALLRAGEVGLLGGNPCYLRGRDVEPAPWEAADLLDVHDCDAFRLALLRSMVDWAAGASVLARADRFALLDGARQLINEELPDGLDARLPAATRVRCRLLREGRFADLVDCVRAEAAVRAEVTLTGAAWRAGALELDVLARLVAADGTPLAFAASGDLRLFPVPVRAVAPATRDAAVDLAAGAVEVLLHHGSTGESVALPTDVTVVRDHDGRHERVSFTARARLGPAAPDEDWALVAGAWTVRLRVDLCGLRREVDIPPPRRPRRWPPARLAPARTIPGGYRVSLTALDRVTARIRP</sequence>
<name>A0ABP4WNG7_9ACTN</name>
<evidence type="ECO:0000313" key="4">
    <source>
        <dbReference type="Proteomes" id="UP001500655"/>
    </source>
</evidence>
<reference evidence="4" key="1">
    <citation type="journal article" date="2019" name="Int. J. Syst. Evol. Microbiol.">
        <title>The Global Catalogue of Microorganisms (GCM) 10K type strain sequencing project: providing services to taxonomists for standard genome sequencing and annotation.</title>
        <authorList>
            <consortium name="The Broad Institute Genomics Platform"/>
            <consortium name="The Broad Institute Genome Sequencing Center for Infectious Disease"/>
            <person name="Wu L."/>
            <person name="Ma J."/>
        </authorList>
    </citation>
    <scope>NUCLEOTIDE SEQUENCE [LARGE SCALE GENOMIC DNA]</scope>
    <source>
        <strain evidence="4">JCM 13249</strain>
    </source>
</reference>
<dbReference type="Pfam" id="PF22181">
    <property type="entry name" value="TarS_linker"/>
    <property type="match status" value="1"/>
</dbReference>
<evidence type="ECO:0000256" key="1">
    <source>
        <dbReference type="SAM" id="MobiDB-lite"/>
    </source>
</evidence>
<dbReference type="RefSeq" id="WP_344081890.1">
    <property type="nucleotide sequence ID" value="NZ_BAAALS010000013.1"/>
</dbReference>
<feature type="domain" description="TarS/TarP linker" evidence="2">
    <location>
        <begin position="249"/>
        <end position="310"/>
    </location>
</feature>
<dbReference type="Proteomes" id="UP001500655">
    <property type="component" value="Unassembled WGS sequence"/>
</dbReference>
<dbReference type="EMBL" id="BAAALS010000013">
    <property type="protein sequence ID" value="GAA1756873.1"/>
    <property type="molecule type" value="Genomic_DNA"/>
</dbReference>
<proteinExistence type="predicted"/>
<dbReference type="InterPro" id="IPR029044">
    <property type="entry name" value="Nucleotide-diphossugar_trans"/>
</dbReference>
<dbReference type="InterPro" id="IPR054028">
    <property type="entry name" value="TarS/TarP_linker"/>
</dbReference>
<organism evidence="3 4">
    <name type="scientific">Luedemannella helvata</name>
    <dbReference type="NCBI Taxonomy" id="349315"/>
    <lineage>
        <taxon>Bacteria</taxon>
        <taxon>Bacillati</taxon>
        <taxon>Actinomycetota</taxon>
        <taxon>Actinomycetes</taxon>
        <taxon>Micromonosporales</taxon>
        <taxon>Micromonosporaceae</taxon>
        <taxon>Luedemannella</taxon>
    </lineage>
</organism>
<feature type="region of interest" description="Disordered" evidence="1">
    <location>
        <begin position="1"/>
        <end position="33"/>
    </location>
</feature>
<accession>A0ABP4WNG7</accession>
<protein>
    <recommendedName>
        <fullName evidence="2">TarS/TarP linker domain-containing protein</fullName>
    </recommendedName>
</protein>
<comment type="caution">
    <text evidence="3">The sequence shown here is derived from an EMBL/GenBank/DDBJ whole genome shotgun (WGS) entry which is preliminary data.</text>
</comment>
<gene>
    <name evidence="3" type="ORF">GCM10009681_30000</name>
</gene>
<keyword evidence="4" id="KW-1185">Reference proteome</keyword>
<dbReference type="SUPFAM" id="SSF53448">
    <property type="entry name" value="Nucleotide-diphospho-sugar transferases"/>
    <property type="match status" value="1"/>
</dbReference>
<evidence type="ECO:0000259" key="2">
    <source>
        <dbReference type="Pfam" id="PF22181"/>
    </source>
</evidence>